<protein>
    <recommendedName>
        <fullName evidence="6">O-antigen ligase-related domain-containing protein</fullName>
    </recommendedName>
</protein>
<feature type="transmembrane region" description="Helical" evidence="5">
    <location>
        <begin position="30"/>
        <end position="51"/>
    </location>
</feature>
<feature type="domain" description="O-antigen ligase-related" evidence="6">
    <location>
        <begin position="198"/>
        <end position="324"/>
    </location>
</feature>
<dbReference type="PANTHER" id="PTHR37422">
    <property type="entry name" value="TEICHURONIC ACID BIOSYNTHESIS PROTEIN TUAE"/>
    <property type="match status" value="1"/>
</dbReference>
<comment type="caution">
    <text evidence="7">The sequence shown here is derived from an EMBL/GenBank/DDBJ whole genome shotgun (WGS) entry which is preliminary data.</text>
</comment>
<feature type="transmembrane region" description="Helical" evidence="5">
    <location>
        <begin position="340"/>
        <end position="358"/>
    </location>
</feature>
<feature type="transmembrane region" description="Helical" evidence="5">
    <location>
        <begin position="309"/>
        <end position="328"/>
    </location>
</feature>
<sequence length="380" mass="43418">MYFFLKVLFFIYLILFPFGQLGRIELNTELRLHLIDSVVGIIALIGVYGWWRKKLKTPPYAREFLMFLIVVIFSLALNFPSVSFLQFLSGSLYFVRLIAYFLFYLTLWNLFRDKTWQEKVPGLLLTVGFFVILFGYFQYIFFPDLGILSEFGWDPHLFRLAGTFLDTGFTGILIVLFTVVLFSRIWNRVERNFPLFPFGLVALAVTYSRASYLAYIIASLVFYIVRRKLLWVIGVVLTLAVLILLLPKPEIESVNLARTSTITYRVNNYKRALEVIGQNPVFGVGYNLYRYTQDDPGSHGASGADSSLLLLLATTGIAGFLVFLQLVLKITLDAWLKRKTQMGIALLASLGAVGAHSFFDNSLFYPWVLGWLLILLASQD</sequence>
<keyword evidence="2 5" id="KW-0812">Transmembrane</keyword>
<evidence type="ECO:0000256" key="2">
    <source>
        <dbReference type="ARBA" id="ARBA00022692"/>
    </source>
</evidence>
<keyword evidence="4 5" id="KW-0472">Membrane</keyword>
<evidence type="ECO:0000259" key="6">
    <source>
        <dbReference type="Pfam" id="PF04932"/>
    </source>
</evidence>
<reference evidence="7 8" key="1">
    <citation type="journal article" date="2016" name="Nat. Commun.">
        <title>Thousands of microbial genomes shed light on interconnected biogeochemical processes in an aquifer system.</title>
        <authorList>
            <person name="Anantharaman K."/>
            <person name="Brown C.T."/>
            <person name="Hug L.A."/>
            <person name="Sharon I."/>
            <person name="Castelle C.J."/>
            <person name="Probst A.J."/>
            <person name="Thomas B.C."/>
            <person name="Singh A."/>
            <person name="Wilkins M.J."/>
            <person name="Karaoz U."/>
            <person name="Brodie E.L."/>
            <person name="Williams K.H."/>
            <person name="Hubbard S.S."/>
            <person name="Banfield J.F."/>
        </authorList>
    </citation>
    <scope>NUCLEOTIDE SEQUENCE [LARGE SCALE GENOMIC DNA]</scope>
</reference>
<dbReference type="AlphaFoldDB" id="A0A1G1V5T7"/>
<feature type="transmembrane region" description="Helical" evidence="5">
    <location>
        <begin position="63"/>
        <end position="87"/>
    </location>
</feature>
<evidence type="ECO:0000256" key="4">
    <source>
        <dbReference type="ARBA" id="ARBA00023136"/>
    </source>
</evidence>
<evidence type="ECO:0000256" key="5">
    <source>
        <dbReference type="SAM" id="Phobius"/>
    </source>
</evidence>
<dbReference type="PANTHER" id="PTHR37422:SF13">
    <property type="entry name" value="LIPOPOLYSACCHARIDE BIOSYNTHESIS PROTEIN PA4999-RELATED"/>
    <property type="match status" value="1"/>
</dbReference>
<feature type="transmembrane region" description="Helical" evidence="5">
    <location>
        <begin position="93"/>
        <end position="111"/>
    </location>
</feature>
<evidence type="ECO:0000256" key="1">
    <source>
        <dbReference type="ARBA" id="ARBA00004141"/>
    </source>
</evidence>
<feature type="transmembrane region" description="Helical" evidence="5">
    <location>
        <begin position="229"/>
        <end position="247"/>
    </location>
</feature>
<dbReference type="InterPro" id="IPR007016">
    <property type="entry name" value="O-antigen_ligase-rel_domated"/>
</dbReference>
<dbReference type="STRING" id="1797517.A3F61_00035"/>
<dbReference type="Proteomes" id="UP000178272">
    <property type="component" value="Unassembled WGS sequence"/>
</dbReference>
<evidence type="ECO:0000313" key="8">
    <source>
        <dbReference type="Proteomes" id="UP000178272"/>
    </source>
</evidence>
<name>A0A1G1V5T7_9BACT</name>
<feature type="transmembrane region" description="Helical" evidence="5">
    <location>
        <begin position="123"/>
        <end position="141"/>
    </location>
</feature>
<feature type="transmembrane region" description="Helical" evidence="5">
    <location>
        <begin position="161"/>
        <end position="183"/>
    </location>
</feature>
<accession>A0A1G1V5T7</accession>
<dbReference type="Pfam" id="PF04932">
    <property type="entry name" value="Wzy_C"/>
    <property type="match status" value="1"/>
</dbReference>
<proteinExistence type="predicted"/>
<dbReference type="GO" id="GO:0016020">
    <property type="term" value="C:membrane"/>
    <property type="evidence" value="ECO:0007669"/>
    <property type="project" value="UniProtKB-SubCell"/>
</dbReference>
<dbReference type="EMBL" id="MHCA01000050">
    <property type="protein sequence ID" value="OGY10780.1"/>
    <property type="molecule type" value="Genomic_DNA"/>
</dbReference>
<organism evidence="7 8">
    <name type="scientific">Candidatus Blackburnbacteria bacterium RIFCSPHIGHO2_12_FULL_41_13b</name>
    <dbReference type="NCBI Taxonomy" id="1797517"/>
    <lineage>
        <taxon>Bacteria</taxon>
        <taxon>Candidatus Blackburniibacteriota</taxon>
    </lineage>
</organism>
<evidence type="ECO:0000313" key="7">
    <source>
        <dbReference type="EMBL" id="OGY10780.1"/>
    </source>
</evidence>
<comment type="subcellular location">
    <subcellularLocation>
        <location evidence="1">Membrane</location>
        <topology evidence="1">Multi-pass membrane protein</topology>
    </subcellularLocation>
</comment>
<keyword evidence="3 5" id="KW-1133">Transmembrane helix</keyword>
<feature type="transmembrane region" description="Helical" evidence="5">
    <location>
        <begin position="7"/>
        <end position="24"/>
    </location>
</feature>
<dbReference type="InterPro" id="IPR051533">
    <property type="entry name" value="WaaL-like"/>
</dbReference>
<gene>
    <name evidence="7" type="ORF">A3F61_00035</name>
</gene>
<evidence type="ECO:0000256" key="3">
    <source>
        <dbReference type="ARBA" id="ARBA00022989"/>
    </source>
</evidence>